<accession>A0A4R2P2M0</accession>
<dbReference type="Pfam" id="PF05685">
    <property type="entry name" value="Uma2"/>
    <property type="match status" value="1"/>
</dbReference>
<dbReference type="AlphaFoldDB" id="A0A4R2P2M0"/>
<dbReference type="CDD" id="cd06260">
    <property type="entry name" value="DUF820-like"/>
    <property type="match status" value="1"/>
</dbReference>
<dbReference type="EMBL" id="SLXK01000015">
    <property type="protein sequence ID" value="TCP28817.1"/>
    <property type="molecule type" value="Genomic_DNA"/>
</dbReference>
<sequence>MWGDHMIVSSTEVQNNFGKYLVLAAKEEIIVTRNGIEVARLQSMEGKPHATIQESVLKETADSYPFKGRQASYEEFVELTRDEENRYEYIDGEIYLLASPRTAHQFAITEMLVTFHQWFQGNECTPFVAPYDIRLKRLNRNDPNVVQPDLMVICDLDDHLDERDYYTGVPSLVVEVLSESTRSKDMVKKLDLYMESDVKEYWIVNPLNKEVTIYGFENNEVNKTRTYKHNETAQSFLFEGLSVELERIFKS</sequence>
<dbReference type="NCBIfam" id="TIGR01552">
    <property type="entry name" value="phd_fam"/>
    <property type="match status" value="1"/>
</dbReference>
<dbReference type="Gene3D" id="3.90.1570.10">
    <property type="entry name" value="tt1808, chain A"/>
    <property type="match status" value="1"/>
</dbReference>
<organism evidence="3 4">
    <name type="scientific">Scopulibacillus darangshiensis</name>
    <dbReference type="NCBI Taxonomy" id="442528"/>
    <lineage>
        <taxon>Bacteria</taxon>
        <taxon>Bacillati</taxon>
        <taxon>Bacillota</taxon>
        <taxon>Bacilli</taxon>
        <taxon>Bacillales</taxon>
        <taxon>Sporolactobacillaceae</taxon>
        <taxon>Scopulibacillus</taxon>
    </lineage>
</organism>
<reference evidence="3 4" key="1">
    <citation type="submission" date="2019-03" db="EMBL/GenBank/DDBJ databases">
        <title>Genomic Encyclopedia of Type Strains, Phase IV (KMG-IV): sequencing the most valuable type-strain genomes for metagenomic binning, comparative biology and taxonomic classification.</title>
        <authorList>
            <person name="Goeker M."/>
        </authorList>
    </citation>
    <scope>NUCLEOTIDE SEQUENCE [LARGE SCALE GENOMIC DNA]</scope>
    <source>
        <strain evidence="3 4">DSM 19377</strain>
    </source>
</reference>
<evidence type="ECO:0000313" key="4">
    <source>
        <dbReference type="Proteomes" id="UP000295416"/>
    </source>
</evidence>
<dbReference type="PANTHER" id="PTHR36558:SF1">
    <property type="entry name" value="RESTRICTION ENDONUCLEASE DOMAIN-CONTAINING PROTEIN-RELATED"/>
    <property type="match status" value="1"/>
</dbReference>
<dbReference type="Proteomes" id="UP000295416">
    <property type="component" value="Unassembled WGS sequence"/>
</dbReference>
<dbReference type="InterPro" id="IPR036165">
    <property type="entry name" value="YefM-like_sf"/>
</dbReference>
<keyword evidence="4" id="KW-1185">Reference proteome</keyword>
<evidence type="ECO:0000313" key="3">
    <source>
        <dbReference type="EMBL" id="TCP28817.1"/>
    </source>
</evidence>
<dbReference type="InterPro" id="IPR012296">
    <property type="entry name" value="Nuclease_put_TT1808"/>
</dbReference>
<feature type="domain" description="Putative restriction endonuclease" evidence="2">
    <location>
        <begin position="74"/>
        <end position="243"/>
    </location>
</feature>
<comment type="caution">
    <text evidence="3">The sequence shown here is derived from an EMBL/GenBank/DDBJ whole genome shotgun (WGS) entry which is preliminary data.</text>
</comment>
<comment type="similarity">
    <text evidence="1">Belongs to the phD/YefM antitoxin family.</text>
</comment>
<dbReference type="InterPro" id="IPR011335">
    <property type="entry name" value="Restrct_endonuc-II-like"/>
</dbReference>
<dbReference type="SUPFAM" id="SSF143120">
    <property type="entry name" value="YefM-like"/>
    <property type="match status" value="1"/>
</dbReference>
<dbReference type="PANTHER" id="PTHR36558">
    <property type="entry name" value="GLR1098 PROTEIN"/>
    <property type="match status" value="1"/>
</dbReference>
<evidence type="ECO:0000256" key="1">
    <source>
        <dbReference type="ARBA" id="ARBA00009981"/>
    </source>
</evidence>
<proteinExistence type="inferred from homology"/>
<evidence type="ECO:0000259" key="2">
    <source>
        <dbReference type="Pfam" id="PF05685"/>
    </source>
</evidence>
<name>A0A4R2P2M0_9BACL</name>
<gene>
    <name evidence="3" type="ORF">EV207_11553</name>
</gene>
<dbReference type="InterPro" id="IPR008538">
    <property type="entry name" value="Uma2"/>
</dbReference>
<protein>
    <submittedName>
        <fullName evidence="3">Prevent-host-death family protein</fullName>
    </submittedName>
</protein>
<dbReference type="SUPFAM" id="SSF52980">
    <property type="entry name" value="Restriction endonuclease-like"/>
    <property type="match status" value="1"/>
</dbReference>